<dbReference type="EMBL" id="UPHU01000001">
    <property type="protein sequence ID" value="VBA47556.1"/>
    <property type="molecule type" value="Genomic_DNA"/>
</dbReference>
<keyword evidence="1" id="KW-0812">Transmembrane</keyword>
<reference evidence="2 3" key="1">
    <citation type="submission" date="2018-09" db="EMBL/GenBank/DDBJ databases">
        <authorList>
            <person name="Tagini F."/>
        </authorList>
    </citation>
    <scope>NUCLEOTIDE SEQUENCE [LARGE SCALE GENOMIC DNA]</scope>
    <source>
        <strain evidence="2 3">MK142</strain>
    </source>
</reference>
<protein>
    <recommendedName>
        <fullName evidence="4">Metal-dependent hydrolase</fullName>
    </recommendedName>
</protein>
<sequence>MLDLLRWHGPEEIEHRALVYDVYQNQNICGNYMIRAVSMLMTAPLFVSSWIAGARYLMANDPTIEAKWRWRDWLPAARQYNSPGRGGFW</sequence>
<evidence type="ECO:0000256" key="1">
    <source>
        <dbReference type="SAM" id="Phobius"/>
    </source>
</evidence>
<name>A0A498QM93_9MYCO</name>
<dbReference type="PANTHER" id="PTHR39456">
    <property type="entry name" value="METAL-DEPENDENT HYDROLASE"/>
    <property type="match status" value="1"/>
</dbReference>
<keyword evidence="3" id="KW-1185">Reference proteome</keyword>
<keyword evidence="1" id="KW-0472">Membrane</keyword>
<dbReference type="Proteomes" id="UP000268285">
    <property type="component" value="Unassembled WGS sequence"/>
</dbReference>
<evidence type="ECO:0000313" key="2">
    <source>
        <dbReference type="EMBL" id="VBA47556.1"/>
    </source>
</evidence>
<evidence type="ECO:0008006" key="4">
    <source>
        <dbReference type="Google" id="ProtNLM"/>
    </source>
</evidence>
<feature type="transmembrane region" description="Helical" evidence="1">
    <location>
        <begin position="32"/>
        <end position="52"/>
    </location>
</feature>
<gene>
    <name evidence="2" type="ORF">LAUMK142_00817</name>
</gene>
<dbReference type="PANTHER" id="PTHR39456:SF1">
    <property type="entry name" value="METAL-DEPENDENT HYDROLASE"/>
    <property type="match status" value="1"/>
</dbReference>
<accession>A0A498QM93</accession>
<organism evidence="2 3">
    <name type="scientific">Mycobacterium pseudokansasii</name>
    <dbReference type="NCBI Taxonomy" id="2341080"/>
    <lineage>
        <taxon>Bacteria</taxon>
        <taxon>Bacillati</taxon>
        <taxon>Actinomycetota</taxon>
        <taxon>Actinomycetes</taxon>
        <taxon>Mycobacteriales</taxon>
        <taxon>Mycobacteriaceae</taxon>
        <taxon>Mycobacterium</taxon>
    </lineage>
</organism>
<keyword evidence="1" id="KW-1133">Transmembrane helix</keyword>
<dbReference type="Pfam" id="PF10118">
    <property type="entry name" value="Metal_hydrol"/>
    <property type="match status" value="1"/>
</dbReference>
<dbReference type="AlphaFoldDB" id="A0A498QM93"/>
<evidence type="ECO:0000313" key="3">
    <source>
        <dbReference type="Proteomes" id="UP000268285"/>
    </source>
</evidence>
<dbReference type="InterPro" id="IPR016516">
    <property type="entry name" value="UCP07580"/>
</dbReference>
<proteinExistence type="predicted"/>